<dbReference type="GeneID" id="25917647"/>
<dbReference type="RefSeq" id="XP_014144233.1">
    <property type="nucleotide sequence ID" value="XM_014288758.1"/>
</dbReference>
<dbReference type="Proteomes" id="UP000054560">
    <property type="component" value="Unassembled WGS sequence"/>
</dbReference>
<proteinExistence type="predicted"/>
<feature type="non-terminal residue" evidence="1">
    <location>
        <position position="97"/>
    </location>
</feature>
<sequence length="97" mass="10468">MVSRMYAVHRWAVTGTPIGHQGIGSMKGLLEFISHPIGLRKGLLKRVGKVWKHSEACLLEEDGGGTGRVQAGGGDATKAIRCLLGDVMWRVSKQSVQ</sequence>
<reference evidence="1 2" key="1">
    <citation type="submission" date="2011-02" db="EMBL/GenBank/DDBJ databases">
        <title>The Genome Sequence of Sphaeroforma arctica JP610.</title>
        <authorList>
            <consortium name="The Broad Institute Genome Sequencing Platform"/>
            <person name="Russ C."/>
            <person name="Cuomo C."/>
            <person name="Young S.K."/>
            <person name="Zeng Q."/>
            <person name="Gargeya S."/>
            <person name="Alvarado L."/>
            <person name="Berlin A."/>
            <person name="Chapman S.B."/>
            <person name="Chen Z."/>
            <person name="Freedman E."/>
            <person name="Gellesch M."/>
            <person name="Goldberg J."/>
            <person name="Griggs A."/>
            <person name="Gujja S."/>
            <person name="Heilman E."/>
            <person name="Heiman D."/>
            <person name="Howarth C."/>
            <person name="Mehta T."/>
            <person name="Neiman D."/>
            <person name="Pearson M."/>
            <person name="Roberts A."/>
            <person name="Saif S."/>
            <person name="Shea T."/>
            <person name="Shenoy N."/>
            <person name="Sisk P."/>
            <person name="Stolte C."/>
            <person name="Sykes S."/>
            <person name="White J."/>
            <person name="Yandava C."/>
            <person name="Burger G."/>
            <person name="Gray M.W."/>
            <person name="Holland P.W.H."/>
            <person name="King N."/>
            <person name="Lang F.B.F."/>
            <person name="Roger A.J."/>
            <person name="Ruiz-Trillo I."/>
            <person name="Haas B."/>
            <person name="Nusbaum C."/>
            <person name="Birren B."/>
        </authorList>
    </citation>
    <scope>NUCLEOTIDE SEQUENCE [LARGE SCALE GENOMIC DNA]</scope>
    <source>
        <strain evidence="1 2">JP610</strain>
    </source>
</reference>
<evidence type="ECO:0000313" key="2">
    <source>
        <dbReference type="Proteomes" id="UP000054560"/>
    </source>
</evidence>
<dbReference type="AlphaFoldDB" id="A0A0L0F100"/>
<gene>
    <name evidence="1" type="ORF">SARC_17143</name>
</gene>
<accession>A0A0L0F100</accession>
<name>A0A0L0F100_9EUKA</name>
<protein>
    <submittedName>
        <fullName evidence="1">Uncharacterized protein</fullName>
    </submittedName>
</protein>
<keyword evidence="2" id="KW-1185">Reference proteome</keyword>
<evidence type="ECO:0000313" key="1">
    <source>
        <dbReference type="EMBL" id="KNC70331.1"/>
    </source>
</evidence>
<dbReference type="OrthoDB" id="423559at2759"/>
<dbReference type="EMBL" id="KQ251449">
    <property type="protein sequence ID" value="KNC70331.1"/>
    <property type="molecule type" value="Genomic_DNA"/>
</dbReference>
<organism evidence="1 2">
    <name type="scientific">Sphaeroforma arctica JP610</name>
    <dbReference type="NCBI Taxonomy" id="667725"/>
    <lineage>
        <taxon>Eukaryota</taxon>
        <taxon>Ichthyosporea</taxon>
        <taxon>Ichthyophonida</taxon>
        <taxon>Sphaeroforma</taxon>
    </lineage>
</organism>